<feature type="domain" description="Helix-turn-helix" evidence="1">
    <location>
        <begin position="16"/>
        <end position="63"/>
    </location>
</feature>
<dbReference type="SUPFAM" id="SSF46955">
    <property type="entry name" value="Putative DNA-binding domain"/>
    <property type="match status" value="1"/>
</dbReference>
<keyword evidence="3" id="KW-1185">Reference proteome</keyword>
<comment type="caution">
    <text evidence="2">The sequence shown here is derived from an EMBL/GenBank/DDBJ whole genome shotgun (WGS) entry which is preliminary data.</text>
</comment>
<dbReference type="RefSeq" id="WP_390213940.1">
    <property type="nucleotide sequence ID" value="NZ_JBHLXJ010000017.1"/>
</dbReference>
<dbReference type="Proteomes" id="UP001589844">
    <property type="component" value="Unassembled WGS sequence"/>
</dbReference>
<organism evidence="2 3">
    <name type="scientific">Undibacterium danionis</name>
    <dbReference type="NCBI Taxonomy" id="1812100"/>
    <lineage>
        <taxon>Bacteria</taxon>
        <taxon>Pseudomonadati</taxon>
        <taxon>Pseudomonadota</taxon>
        <taxon>Betaproteobacteria</taxon>
        <taxon>Burkholderiales</taxon>
        <taxon>Oxalobacteraceae</taxon>
        <taxon>Undibacterium</taxon>
    </lineage>
</organism>
<reference evidence="2 3" key="1">
    <citation type="submission" date="2024-09" db="EMBL/GenBank/DDBJ databases">
        <authorList>
            <person name="Sun Q."/>
            <person name="Mori K."/>
        </authorList>
    </citation>
    <scope>NUCLEOTIDE SEQUENCE [LARGE SCALE GENOMIC DNA]</scope>
    <source>
        <strain evidence="2 3">CCM 8677</strain>
    </source>
</reference>
<dbReference type="InterPro" id="IPR009061">
    <property type="entry name" value="DNA-bd_dom_put_sf"/>
</dbReference>
<evidence type="ECO:0000259" key="1">
    <source>
        <dbReference type="Pfam" id="PF12728"/>
    </source>
</evidence>
<dbReference type="EMBL" id="JBHLXJ010000017">
    <property type="protein sequence ID" value="MFC0351320.1"/>
    <property type="molecule type" value="Genomic_DNA"/>
</dbReference>
<dbReference type="InterPro" id="IPR041657">
    <property type="entry name" value="HTH_17"/>
</dbReference>
<protein>
    <submittedName>
        <fullName evidence="2">Helix-turn-helix transcriptional regulator</fullName>
    </submittedName>
</protein>
<sequence length="75" mass="8917">MNLNLKRIHRMQNDLYLTAEQVAQLLHISIRSLFNHVSNGTIPQPIRLGNRRLWPQQALHDHVCKLPRRKMKTKK</sequence>
<proteinExistence type="predicted"/>
<gene>
    <name evidence="2" type="ORF">ACFFJH_15985</name>
</gene>
<evidence type="ECO:0000313" key="2">
    <source>
        <dbReference type="EMBL" id="MFC0351320.1"/>
    </source>
</evidence>
<name>A0ABV6IHK2_9BURK</name>
<evidence type="ECO:0000313" key="3">
    <source>
        <dbReference type="Proteomes" id="UP001589844"/>
    </source>
</evidence>
<dbReference type="Pfam" id="PF12728">
    <property type="entry name" value="HTH_17"/>
    <property type="match status" value="1"/>
</dbReference>
<accession>A0ABV6IHK2</accession>